<protein>
    <submittedName>
        <fullName evidence="1">Uncharacterized protein</fullName>
    </submittedName>
</protein>
<proteinExistence type="predicted"/>
<evidence type="ECO:0000313" key="2">
    <source>
        <dbReference type="Proteomes" id="UP000253729"/>
    </source>
</evidence>
<dbReference type="GeneID" id="38145292"/>
<name>A0A3F3PNP8_9EURO</name>
<organism evidence="1 2">
    <name type="scientific">Aspergillus welwitschiae</name>
    <dbReference type="NCBI Taxonomy" id="1341132"/>
    <lineage>
        <taxon>Eukaryota</taxon>
        <taxon>Fungi</taxon>
        <taxon>Dikarya</taxon>
        <taxon>Ascomycota</taxon>
        <taxon>Pezizomycotina</taxon>
        <taxon>Eurotiomycetes</taxon>
        <taxon>Eurotiomycetidae</taxon>
        <taxon>Eurotiales</taxon>
        <taxon>Aspergillaceae</taxon>
        <taxon>Aspergillus</taxon>
        <taxon>Aspergillus subgen. Circumdati</taxon>
    </lineage>
</organism>
<dbReference type="EMBL" id="KZ852075">
    <property type="protein sequence ID" value="RDH28565.1"/>
    <property type="molecule type" value="Genomic_DNA"/>
</dbReference>
<dbReference type="RefSeq" id="XP_026621587.1">
    <property type="nucleotide sequence ID" value="XM_026776936.1"/>
</dbReference>
<evidence type="ECO:0000313" key="1">
    <source>
        <dbReference type="EMBL" id="RDH28565.1"/>
    </source>
</evidence>
<keyword evidence="2" id="KW-1185">Reference proteome</keyword>
<sequence length="233" mass="25930">MLTNAHSTTHCKLIHQLMESGQHRLPEASTLLGILVHRPMHSNANPASIPDSYISPCPSPFWSYPRQHSARTQSYLLTTRKSNLDPLTKQLNPQTPPKMAIWLQGPGSGAIADPALKIRPDRGGAIVQPSRPDAKQGAVHFILPAPPRENPNITSVDVDFETDSAYVDAVAIRFANMEAFRERFPRPKTSSFHIDVPRGEAEYNGRGVVVTVYVKFQEYRAVVDFDEVRIAVE</sequence>
<dbReference type="AlphaFoldDB" id="A0A3F3PNP8"/>
<accession>A0A3F3PNP8</accession>
<gene>
    <name evidence="1" type="ORF">BDQ94DRAFT_96561</name>
</gene>
<dbReference type="Proteomes" id="UP000253729">
    <property type="component" value="Unassembled WGS sequence"/>
</dbReference>
<reference evidence="1 2" key="1">
    <citation type="submission" date="2018-07" db="EMBL/GenBank/DDBJ databases">
        <title>The genomes of Aspergillus section Nigri reveals drivers in fungal speciation.</title>
        <authorList>
            <consortium name="DOE Joint Genome Institute"/>
            <person name="Vesth T.C."/>
            <person name="Nybo J."/>
            <person name="Theobald S."/>
            <person name="Brandl J."/>
            <person name="Frisvad J.C."/>
            <person name="Nielsen K.F."/>
            <person name="Lyhne E.K."/>
            <person name="Kogle M.E."/>
            <person name="Kuo A."/>
            <person name="Riley R."/>
            <person name="Clum A."/>
            <person name="Nolan M."/>
            <person name="Lipzen A."/>
            <person name="Salamov A."/>
            <person name="Henrissat B."/>
            <person name="Wiebenga A."/>
            <person name="De vries R.P."/>
            <person name="Grigoriev I.V."/>
            <person name="Mortensen U.H."/>
            <person name="Andersen M.R."/>
            <person name="Baker S.E."/>
        </authorList>
    </citation>
    <scope>NUCLEOTIDE SEQUENCE [LARGE SCALE GENOMIC DNA]</scope>
    <source>
        <strain evidence="1 2">CBS 139.54b</strain>
    </source>
</reference>